<dbReference type="SUPFAM" id="SSF52540">
    <property type="entry name" value="P-loop containing nucleoside triphosphate hydrolases"/>
    <property type="match status" value="1"/>
</dbReference>
<dbReference type="EMBL" id="CACRXK020012884">
    <property type="protein sequence ID" value="CAB4024177.1"/>
    <property type="molecule type" value="Genomic_DNA"/>
</dbReference>
<keyword evidence="2" id="KW-1185">Reference proteome</keyword>
<dbReference type="Proteomes" id="UP001152795">
    <property type="component" value="Unassembled WGS sequence"/>
</dbReference>
<feature type="non-terminal residue" evidence="1">
    <location>
        <position position="1"/>
    </location>
</feature>
<organism evidence="1 2">
    <name type="scientific">Paramuricea clavata</name>
    <name type="common">Red gorgonian</name>
    <name type="synonym">Violescent sea-whip</name>
    <dbReference type="NCBI Taxonomy" id="317549"/>
    <lineage>
        <taxon>Eukaryota</taxon>
        <taxon>Metazoa</taxon>
        <taxon>Cnidaria</taxon>
        <taxon>Anthozoa</taxon>
        <taxon>Octocorallia</taxon>
        <taxon>Malacalcyonacea</taxon>
        <taxon>Plexauridae</taxon>
        <taxon>Paramuricea</taxon>
    </lineage>
</organism>
<gene>
    <name evidence="1" type="ORF">PACLA_8A001191</name>
</gene>
<name>A0A7D9L399_PARCT</name>
<evidence type="ECO:0000313" key="1">
    <source>
        <dbReference type="EMBL" id="CAB4024177.1"/>
    </source>
</evidence>
<accession>A0A7D9L399</accession>
<dbReference type="InterPro" id="IPR027417">
    <property type="entry name" value="P-loop_NTPase"/>
</dbReference>
<reference evidence="1" key="1">
    <citation type="submission" date="2020-04" db="EMBL/GenBank/DDBJ databases">
        <authorList>
            <person name="Alioto T."/>
            <person name="Alioto T."/>
            <person name="Gomez Garrido J."/>
        </authorList>
    </citation>
    <scope>NUCLEOTIDE SEQUENCE</scope>
    <source>
        <strain evidence="1">A484AB</strain>
    </source>
</reference>
<dbReference type="AlphaFoldDB" id="A0A7D9L399"/>
<evidence type="ECO:0000313" key="2">
    <source>
        <dbReference type="Proteomes" id="UP001152795"/>
    </source>
</evidence>
<dbReference type="Gene3D" id="3.40.50.300">
    <property type="entry name" value="P-loop containing nucleotide triphosphate hydrolases"/>
    <property type="match status" value="1"/>
</dbReference>
<sequence length="207" mass="23311">MEKQESSEESTKATVSSQRRCIKHFGEVFGYIPGSTLQYDTDRSQVIKLKLPALNVGVFGRIAAGKSCFINTAESVLSGEYSDRAGENRLAKEGDKCILEATTAERIKVRVGQKMCLVDNRGFPKKCDESIAEEVVKQCDGTRKFGSFVPEDWNSSPWQKFKDSISGSFRRRSLKQRVHCAILVYSLHDDTEPEEFKLIIDVLRKSC</sequence>
<comment type="caution">
    <text evidence="1">The sequence shown here is derived from an EMBL/GenBank/DDBJ whole genome shotgun (WGS) entry which is preliminary data.</text>
</comment>
<dbReference type="OrthoDB" id="25620at2759"/>
<protein>
    <submittedName>
        <fullName evidence="1">Uncharacterized protein</fullName>
    </submittedName>
</protein>
<proteinExistence type="predicted"/>